<dbReference type="InParanoid" id="A2E0M7"/>
<dbReference type="RefSeq" id="XP_001325995.1">
    <property type="nucleotide sequence ID" value="XM_001325960.1"/>
</dbReference>
<name>A2E0M7_TRIV3</name>
<gene>
    <name evidence="3" type="ORF">TVAG_467870</name>
</gene>
<dbReference type="VEuPathDB" id="TrichDB:TVAGG3_0073960"/>
<keyword evidence="1" id="KW-0175">Coiled coil</keyword>
<feature type="compositionally biased region" description="Basic and acidic residues" evidence="2">
    <location>
        <begin position="13"/>
        <end position="22"/>
    </location>
</feature>
<reference evidence="3" key="2">
    <citation type="journal article" date="2007" name="Science">
        <title>Draft genome sequence of the sexually transmitted pathogen Trichomonas vaginalis.</title>
        <authorList>
            <person name="Carlton J.M."/>
            <person name="Hirt R.P."/>
            <person name="Silva J.C."/>
            <person name="Delcher A.L."/>
            <person name="Schatz M."/>
            <person name="Zhao Q."/>
            <person name="Wortman J.R."/>
            <person name="Bidwell S.L."/>
            <person name="Alsmark U.C.M."/>
            <person name="Besteiro S."/>
            <person name="Sicheritz-Ponten T."/>
            <person name="Noel C.J."/>
            <person name="Dacks J.B."/>
            <person name="Foster P.G."/>
            <person name="Simillion C."/>
            <person name="Van de Peer Y."/>
            <person name="Miranda-Saavedra D."/>
            <person name="Barton G.J."/>
            <person name="Westrop G.D."/>
            <person name="Mueller S."/>
            <person name="Dessi D."/>
            <person name="Fiori P.L."/>
            <person name="Ren Q."/>
            <person name="Paulsen I."/>
            <person name="Zhang H."/>
            <person name="Bastida-Corcuera F.D."/>
            <person name="Simoes-Barbosa A."/>
            <person name="Brown M.T."/>
            <person name="Hayes R.D."/>
            <person name="Mukherjee M."/>
            <person name="Okumura C.Y."/>
            <person name="Schneider R."/>
            <person name="Smith A.J."/>
            <person name="Vanacova S."/>
            <person name="Villalvazo M."/>
            <person name="Haas B.J."/>
            <person name="Pertea M."/>
            <person name="Feldblyum T.V."/>
            <person name="Utterback T.R."/>
            <person name="Shu C.L."/>
            <person name="Osoegawa K."/>
            <person name="de Jong P.J."/>
            <person name="Hrdy I."/>
            <person name="Horvathova L."/>
            <person name="Zubacova Z."/>
            <person name="Dolezal P."/>
            <person name="Malik S.B."/>
            <person name="Logsdon J.M. Jr."/>
            <person name="Henze K."/>
            <person name="Gupta A."/>
            <person name="Wang C.C."/>
            <person name="Dunne R.L."/>
            <person name="Upcroft J.A."/>
            <person name="Upcroft P."/>
            <person name="White O."/>
            <person name="Salzberg S.L."/>
            <person name="Tang P."/>
            <person name="Chiu C.-H."/>
            <person name="Lee Y.-S."/>
            <person name="Embley T.M."/>
            <person name="Coombs G.H."/>
            <person name="Mottram J.C."/>
            <person name="Tachezy J."/>
            <person name="Fraser-Liggett C.M."/>
            <person name="Johnson P.J."/>
        </authorList>
    </citation>
    <scope>NUCLEOTIDE SEQUENCE [LARGE SCALE GENOMIC DNA]</scope>
    <source>
        <strain evidence="3">G3</strain>
    </source>
</reference>
<dbReference type="OMA" id="QTSKMHE"/>
<dbReference type="AlphaFoldDB" id="A2E0M7"/>
<accession>A2E0M7</accession>
<dbReference type="KEGG" id="tva:4771756"/>
<dbReference type="EMBL" id="DS113280">
    <property type="protein sequence ID" value="EAY13772.1"/>
    <property type="molecule type" value="Genomic_DNA"/>
</dbReference>
<feature type="coiled-coil region" evidence="1">
    <location>
        <begin position="28"/>
        <end position="210"/>
    </location>
</feature>
<keyword evidence="4" id="KW-1185">Reference proteome</keyword>
<feature type="compositionally biased region" description="Basic residues" evidence="2">
    <location>
        <begin position="1"/>
        <end position="11"/>
    </location>
</feature>
<protein>
    <submittedName>
        <fullName evidence="3">Uncharacterized protein</fullName>
    </submittedName>
</protein>
<evidence type="ECO:0000256" key="1">
    <source>
        <dbReference type="SAM" id="Coils"/>
    </source>
</evidence>
<feature type="region of interest" description="Disordered" evidence="2">
    <location>
        <begin position="1"/>
        <end position="25"/>
    </location>
</feature>
<dbReference type="SMR" id="A2E0M7"/>
<sequence length="324" mass="38644">MSKRNRSKLSRKLSVDPRDPNQKRYSVNQELEQLNQNLSQKIETVERQILLLQKETQRIEKSKKSQIEELQNPDELIKQLNSQINAEKKVIEQNEQKQKEIKQQMLSLDKDLSSLSQKRDQLYQDFIVLDKAKKDIKEAEQKLQSQKNEQELILEKLMVLKNDLHILEGLEQKTEAESINKEVQQLKSEQEQFQREITNINSEIEKIQNNNQVFIDIYNKWKNKLSNIPKPDDSLEILVNQYKTQSKSRDYAKKHNLEHLQEIIVNNQNLQQTIFKEKKANMKRMKQIQQVKIEMKAQTSKMHEKLLKEEQKTINQIQYILSDE</sequence>
<evidence type="ECO:0000313" key="3">
    <source>
        <dbReference type="EMBL" id="EAY13772.1"/>
    </source>
</evidence>
<evidence type="ECO:0000313" key="4">
    <source>
        <dbReference type="Proteomes" id="UP000001542"/>
    </source>
</evidence>
<proteinExistence type="predicted"/>
<dbReference type="Proteomes" id="UP000001542">
    <property type="component" value="Unassembled WGS sequence"/>
</dbReference>
<dbReference type="VEuPathDB" id="TrichDB:TVAG_467870"/>
<organism evidence="3 4">
    <name type="scientific">Trichomonas vaginalis (strain ATCC PRA-98 / G3)</name>
    <dbReference type="NCBI Taxonomy" id="412133"/>
    <lineage>
        <taxon>Eukaryota</taxon>
        <taxon>Metamonada</taxon>
        <taxon>Parabasalia</taxon>
        <taxon>Trichomonadida</taxon>
        <taxon>Trichomonadidae</taxon>
        <taxon>Trichomonas</taxon>
    </lineage>
</organism>
<reference evidence="3" key="1">
    <citation type="submission" date="2006-10" db="EMBL/GenBank/DDBJ databases">
        <authorList>
            <person name="Amadeo P."/>
            <person name="Zhao Q."/>
            <person name="Wortman J."/>
            <person name="Fraser-Liggett C."/>
            <person name="Carlton J."/>
        </authorList>
    </citation>
    <scope>NUCLEOTIDE SEQUENCE</scope>
    <source>
        <strain evidence="3">G3</strain>
    </source>
</reference>
<evidence type="ECO:0000256" key="2">
    <source>
        <dbReference type="SAM" id="MobiDB-lite"/>
    </source>
</evidence>